<accession>A0A927AUL7</accession>
<evidence type="ECO:0000313" key="1">
    <source>
        <dbReference type="EMBL" id="MBD2704698.1"/>
    </source>
</evidence>
<dbReference type="Proteomes" id="UP000598820">
    <property type="component" value="Unassembled WGS sequence"/>
</dbReference>
<organism evidence="1 2">
    <name type="scientific">Spirosoma profusum</name>
    <dbReference type="NCBI Taxonomy" id="2771354"/>
    <lineage>
        <taxon>Bacteria</taxon>
        <taxon>Pseudomonadati</taxon>
        <taxon>Bacteroidota</taxon>
        <taxon>Cytophagia</taxon>
        <taxon>Cytophagales</taxon>
        <taxon>Cytophagaceae</taxon>
        <taxon>Spirosoma</taxon>
    </lineage>
</organism>
<name>A0A927AUL7_9BACT</name>
<protein>
    <submittedName>
        <fullName evidence="1">Uncharacterized protein</fullName>
    </submittedName>
</protein>
<dbReference type="EMBL" id="JACWZY010000035">
    <property type="protein sequence ID" value="MBD2704698.1"/>
    <property type="molecule type" value="Genomic_DNA"/>
</dbReference>
<dbReference type="RefSeq" id="WP_190891492.1">
    <property type="nucleotide sequence ID" value="NZ_JACWZY010000035.1"/>
</dbReference>
<sequence>MRDGHPTRPDDSSTAGEAEVYSATGYPRNLCLGWPDGRRFFLNYAYLLAGEFEPNSEKNVIRLHFTSHSIFLLGYSLETLFMALLEHIPRLIVAMDPRYVLDEDKADTIVVEIMVEKKEE</sequence>
<evidence type="ECO:0000313" key="2">
    <source>
        <dbReference type="Proteomes" id="UP000598820"/>
    </source>
</evidence>
<comment type="caution">
    <text evidence="1">The sequence shown here is derived from an EMBL/GenBank/DDBJ whole genome shotgun (WGS) entry which is preliminary data.</text>
</comment>
<keyword evidence="2" id="KW-1185">Reference proteome</keyword>
<gene>
    <name evidence="1" type="ORF">IC229_28945</name>
</gene>
<reference evidence="1" key="1">
    <citation type="submission" date="2020-09" db="EMBL/GenBank/DDBJ databases">
        <authorList>
            <person name="Kim M.K."/>
        </authorList>
    </citation>
    <scope>NUCLEOTIDE SEQUENCE</scope>
    <source>
        <strain evidence="1">BT702</strain>
    </source>
</reference>
<proteinExistence type="predicted"/>
<dbReference type="AlphaFoldDB" id="A0A927AUL7"/>